<dbReference type="EMBL" id="SLXO01000003">
    <property type="protein sequence ID" value="TCP36323.1"/>
    <property type="molecule type" value="Genomic_DNA"/>
</dbReference>
<protein>
    <submittedName>
        <fullName evidence="2">Uncharacterized protein</fullName>
    </submittedName>
</protein>
<sequence length="82" mass="8851">MTESRIEDANAIKQCLRYIQKDAEQAGFNLAVLHIKLAIMEVMAEGRSAPRQPGDAPGKARSLDTAWPADALPPGRGAGRNH</sequence>
<organism evidence="2 3">
    <name type="scientific">Rhodothalassium salexigens DSM 2132</name>
    <dbReference type="NCBI Taxonomy" id="1188247"/>
    <lineage>
        <taxon>Bacteria</taxon>
        <taxon>Pseudomonadati</taxon>
        <taxon>Pseudomonadota</taxon>
        <taxon>Alphaproteobacteria</taxon>
        <taxon>Rhodothalassiales</taxon>
        <taxon>Rhodothalassiaceae</taxon>
        <taxon>Rhodothalassium</taxon>
    </lineage>
</organism>
<comment type="caution">
    <text evidence="2">The sequence shown here is derived from an EMBL/GenBank/DDBJ whole genome shotgun (WGS) entry which is preliminary data.</text>
</comment>
<evidence type="ECO:0000313" key="3">
    <source>
        <dbReference type="Proteomes" id="UP000295399"/>
    </source>
</evidence>
<keyword evidence="3" id="KW-1185">Reference proteome</keyword>
<reference evidence="2 3" key="1">
    <citation type="submission" date="2019-03" db="EMBL/GenBank/DDBJ databases">
        <title>Genomic Encyclopedia of Type Strains, Phase IV (KMG-IV): sequencing the most valuable type-strain genomes for metagenomic binning, comparative biology and taxonomic classification.</title>
        <authorList>
            <person name="Goeker M."/>
        </authorList>
    </citation>
    <scope>NUCLEOTIDE SEQUENCE [LARGE SCALE GENOMIC DNA]</scope>
    <source>
        <strain evidence="2 3">DSM 2132</strain>
    </source>
</reference>
<dbReference type="AlphaFoldDB" id="A0A4R2PL52"/>
<dbReference type="InParanoid" id="A0A4R2PL52"/>
<evidence type="ECO:0000256" key="1">
    <source>
        <dbReference type="SAM" id="MobiDB-lite"/>
    </source>
</evidence>
<gene>
    <name evidence="2" type="ORF">EV659_103212</name>
</gene>
<dbReference type="RefSeq" id="WP_132707873.1">
    <property type="nucleotide sequence ID" value="NZ_JACIGF010000003.1"/>
</dbReference>
<name>A0A4R2PL52_RHOSA</name>
<proteinExistence type="predicted"/>
<evidence type="ECO:0000313" key="2">
    <source>
        <dbReference type="EMBL" id="TCP36323.1"/>
    </source>
</evidence>
<dbReference type="Proteomes" id="UP000295399">
    <property type="component" value="Unassembled WGS sequence"/>
</dbReference>
<accession>A0A4R2PL52</accession>
<feature type="region of interest" description="Disordered" evidence="1">
    <location>
        <begin position="46"/>
        <end position="82"/>
    </location>
</feature>